<reference evidence="1" key="1">
    <citation type="submission" date="2019-11" db="EMBL/GenBank/DDBJ databases">
        <title>Nori genome reveals adaptations in red seaweeds to the harsh intertidal environment.</title>
        <authorList>
            <person name="Wang D."/>
            <person name="Mao Y."/>
        </authorList>
    </citation>
    <scope>NUCLEOTIDE SEQUENCE</scope>
    <source>
        <tissue evidence="1">Gametophyte</tissue>
    </source>
</reference>
<keyword evidence="2" id="KW-1185">Reference proteome</keyword>
<accession>A0ACC3C7T5</accession>
<organism evidence="1 2">
    <name type="scientific">Pyropia yezoensis</name>
    <name type="common">Susabi-nori</name>
    <name type="synonym">Porphyra yezoensis</name>
    <dbReference type="NCBI Taxonomy" id="2788"/>
    <lineage>
        <taxon>Eukaryota</taxon>
        <taxon>Rhodophyta</taxon>
        <taxon>Bangiophyceae</taxon>
        <taxon>Bangiales</taxon>
        <taxon>Bangiaceae</taxon>
        <taxon>Pyropia</taxon>
    </lineage>
</organism>
<evidence type="ECO:0000313" key="2">
    <source>
        <dbReference type="Proteomes" id="UP000798662"/>
    </source>
</evidence>
<comment type="caution">
    <text evidence="1">The sequence shown here is derived from an EMBL/GenBank/DDBJ whole genome shotgun (WGS) entry which is preliminary data.</text>
</comment>
<proteinExistence type="predicted"/>
<name>A0ACC3C7T5_PYRYE</name>
<dbReference type="Proteomes" id="UP000798662">
    <property type="component" value="Chromosome 2"/>
</dbReference>
<protein>
    <submittedName>
        <fullName evidence="1">Uncharacterized protein</fullName>
    </submittedName>
</protein>
<sequence length="610" mass="63556">MLCVCRPSDGTAALRLRRRPPVIVVGAGVGGLSVATRLARAGGRVTLLEQTDTLGGRLCETRLGGGEGAMAGSSGGAVASADGAADTGGVGPFRFELGPSLYLLPEIYERTFAQLGERLGDWLDLRRVDPNYTVYFDDDAPREPLVVTASVEEMAASLGSAAYKRWLSFLASANVAFEVGFRSFVDRRGFPGRLTEVPDLLRMCFALGGNPLAPMDGWLRSVFRGLDKAGGTGTDGAGVVTEERLRAMASFQNLYVGLSPYSSPATFALLSSLEAKQGVFYPVGGMVRVAEALATIAERSGVTTRTSTRVTAVMPSADGKTAIGVTLSDGTFLPADVVVSNVDLPTAEASLLPTAGSVTPNNNPADPLVAASPPLPNRGIKPGRRYSSGVVSFLFATDQVWPQLSHHTIFAVTSSAEARRGAWEGLFEPGLHLPSPCNFYVHSPARTDASAAPPGGDAIMVLVPVGHLADDGEEGATPPAAALRELEARARATVVDRFEAAGMIGFAASIVSERAFTPAMWRARYGLARGAAFGLAHDALQLSLFRQGPRDAELTNVYHVGASARPGNGVPLVLIGAEHVAATVVERTPGLAEGAGVTASAGGVTQSERQ</sequence>
<dbReference type="EMBL" id="CM020619">
    <property type="protein sequence ID" value="KAK1866280.1"/>
    <property type="molecule type" value="Genomic_DNA"/>
</dbReference>
<evidence type="ECO:0000313" key="1">
    <source>
        <dbReference type="EMBL" id="KAK1866280.1"/>
    </source>
</evidence>
<gene>
    <name evidence="1" type="ORF">I4F81_008800</name>
</gene>